<feature type="region of interest" description="Disordered" evidence="1">
    <location>
        <begin position="705"/>
        <end position="727"/>
    </location>
</feature>
<dbReference type="PANTHER" id="PTHR35037:SF3">
    <property type="entry name" value="C-TERMINAL REGION OF AIDA-LIKE PROTEIN"/>
    <property type="match status" value="1"/>
</dbReference>
<dbReference type="SUPFAM" id="SSF103515">
    <property type="entry name" value="Autotransporter"/>
    <property type="match status" value="1"/>
</dbReference>
<dbReference type="InterPro" id="IPR011050">
    <property type="entry name" value="Pectin_lyase_fold/virulence"/>
</dbReference>
<gene>
    <name evidence="4" type="ORF">ISP15_06375</name>
</gene>
<keyword evidence="5" id="KW-1185">Reference proteome</keyword>
<evidence type="ECO:0000313" key="4">
    <source>
        <dbReference type="EMBL" id="MFK2899956.1"/>
    </source>
</evidence>
<comment type="caution">
    <text evidence="4">The sequence shown here is derived from an EMBL/GenBank/DDBJ whole genome shotgun (WGS) entry which is preliminary data.</text>
</comment>
<feature type="chain" id="PRO_5047149649" evidence="2">
    <location>
        <begin position="32"/>
        <end position="1048"/>
    </location>
</feature>
<dbReference type="EMBL" id="JADIKJ010000005">
    <property type="protein sequence ID" value="MFK2899956.1"/>
    <property type="molecule type" value="Genomic_DNA"/>
</dbReference>
<dbReference type="InterPro" id="IPR006315">
    <property type="entry name" value="OM_autotransptr_brl_dom"/>
</dbReference>
<keyword evidence="2" id="KW-0732">Signal</keyword>
<dbReference type="PROSITE" id="PS51208">
    <property type="entry name" value="AUTOTRANSPORTER"/>
    <property type="match status" value="1"/>
</dbReference>
<dbReference type="InterPro" id="IPR012332">
    <property type="entry name" value="Autotransporter_pectin_lyase_C"/>
</dbReference>
<dbReference type="InterPro" id="IPR043990">
    <property type="entry name" value="AC_1"/>
</dbReference>
<reference evidence="4 5" key="1">
    <citation type="submission" date="2020-10" db="EMBL/GenBank/DDBJ databases">
        <title>Phylogeny of dyella-like bacteria.</title>
        <authorList>
            <person name="Fu J."/>
        </authorList>
    </citation>
    <scope>NUCLEOTIDE SEQUENCE [LARGE SCALE GENOMIC DNA]</scope>
    <source>
        <strain evidence="4 5">JP1</strain>
    </source>
</reference>
<dbReference type="Pfam" id="PF18883">
    <property type="entry name" value="AC_1"/>
    <property type="match status" value="1"/>
</dbReference>
<dbReference type="InterPro" id="IPR003991">
    <property type="entry name" value="Pertactin_virulence_factor"/>
</dbReference>
<dbReference type="InterPro" id="IPR036709">
    <property type="entry name" value="Autotransporte_beta_dom_sf"/>
</dbReference>
<proteinExistence type="predicted"/>
<dbReference type="CDD" id="cd01344">
    <property type="entry name" value="PL2_Passenger_AT"/>
    <property type="match status" value="1"/>
</dbReference>
<protein>
    <submittedName>
        <fullName evidence="4">Autotransporter outer membrane beta-barrel domain-containing protein</fullName>
    </submittedName>
</protein>
<dbReference type="Proteomes" id="UP001620461">
    <property type="component" value="Unassembled WGS sequence"/>
</dbReference>
<dbReference type="RefSeq" id="WP_404546240.1">
    <property type="nucleotide sequence ID" value="NZ_JADIKJ010000005.1"/>
</dbReference>
<dbReference type="Gene3D" id="2.40.128.130">
    <property type="entry name" value="Autotransporter beta-domain"/>
    <property type="match status" value="1"/>
</dbReference>
<accession>A0ABW8JFT9</accession>
<dbReference type="Gene3D" id="2.160.20.20">
    <property type="match status" value="1"/>
</dbReference>
<name>A0ABW8JFT9_9GAMM</name>
<dbReference type="InterPro" id="IPR005546">
    <property type="entry name" value="Autotransporte_beta"/>
</dbReference>
<dbReference type="SUPFAM" id="SSF51126">
    <property type="entry name" value="Pectin lyase-like"/>
    <property type="match status" value="1"/>
</dbReference>
<dbReference type="PANTHER" id="PTHR35037">
    <property type="entry name" value="C-TERMINAL REGION OF AIDA-LIKE PROTEIN"/>
    <property type="match status" value="1"/>
</dbReference>
<dbReference type="SMART" id="SM00869">
    <property type="entry name" value="Autotransporter"/>
    <property type="match status" value="1"/>
</dbReference>
<evidence type="ECO:0000256" key="1">
    <source>
        <dbReference type="SAM" id="MobiDB-lite"/>
    </source>
</evidence>
<organism evidence="4 5">
    <name type="scientific">Dyella jejuensis</name>
    <dbReference type="NCBI Taxonomy" id="1432009"/>
    <lineage>
        <taxon>Bacteria</taxon>
        <taxon>Pseudomonadati</taxon>
        <taxon>Pseudomonadota</taxon>
        <taxon>Gammaproteobacteria</taxon>
        <taxon>Lysobacterales</taxon>
        <taxon>Rhodanobacteraceae</taxon>
        <taxon>Dyella</taxon>
    </lineage>
</organism>
<feature type="signal peptide" evidence="2">
    <location>
        <begin position="1"/>
        <end position="31"/>
    </location>
</feature>
<feature type="domain" description="Autotransporter" evidence="3">
    <location>
        <begin position="770"/>
        <end position="1048"/>
    </location>
</feature>
<dbReference type="PRINTS" id="PR01484">
    <property type="entry name" value="PRTACTNFAMLY"/>
</dbReference>
<evidence type="ECO:0000259" key="3">
    <source>
        <dbReference type="PROSITE" id="PS51208"/>
    </source>
</evidence>
<sequence length="1048" mass="108404">MIGRHEYSFTRGRVLSLAIASAYLLPAAVRADNPQVADGTSVNLSAGNYATSADGGTVLFAQHGGAITADGPVNLSSTGATAYGALAMGEGSSMALTGGVFSTQGSNSHALYAYAGGSLSAAGDPGYSNLVITTTGQGAYGVFGAGNATLKLDHASISTLGAIAMGASIGGSMLDFSHGSIITGGDSAFGIQASYNAKLHVADVTAITLGYRADAVNLDASAAMIEDSALTTSGESGTGLYMVNNAAADVANTIIHTNGEGSEGIVFDRGSKMLRLRQVDVVTQGGNANAITAINGGKIDAAGFSLQTSGEHAQGVENHGADITMRGGSIETLGHDAYALYAANDYPAGASISTDDVEIRTDGDGSHGAVSWNGATLSLAQSGITTKGEEAVGVIVNHGGTNHGGSASLLRSDVHTEGARSWAAYVRGAGAELDIDGSSLVSDQFGALFASGAARIRASSQAYVRGGNGLLLGIDSETKDLVQFDVRDSSVEGDIRWTDPAGMLQVVEGPAMADATLDQEAYWTGATDAVRDLTVANNSLWTMTGDSTVGEAHLDQGTIAFSSPSAGGYKTLKILGNFGGSGGVIAMNTWANEGGSLANQQTDRLLIEGDVTTTGTTYLHITPQGGGALTDNNRNGVVDASEGVSLVQVAGHSRAGAFALQGGYLAVGPWQYTLHAFGPGDAAVDQKALASDALHWDYRLGNEYVSDQGGPGPDDGGVTEAGGIDPDKRPALVPQLPSYLIAPTALLHYGAQLTDTLYQRLGEIRLLPIGDGVAGEVFARYVGSQQRYRSDKSFVDDGFDFDQRSNALQVGGSLVGWTGDHSSLRTGWALDKGSTHIRPRAADGDSTTDYTAYGFSGWLTWQQENGFYADAVIGNERYSGKVNVAARGYEATVRAHGWIASLETGYPFHLGRGWSIEPQAQLSYQSLRFQNILDNDGLLTQIAQVGQTTSRLGVRLAKTDNALLSPYMRIDMIDTVGGRAQVTTASKAWNVSHTFTGGRAGAQYRVGAGLSSQLARHVALYGEADYLGDLASHGFSGWTMNAGLRVDF</sequence>
<evidence type="ECO:0000313" key="5">
    <source>
        <dbReference type="Proteomes" id="UP001620461"/>
    </source>
</evidence>
<dbReference type="Pfam" id="PF03797">
    <property type="entry name" value="Autotransporter"/>
    <property type="match status" value="1"/>
</dbReference>
<evidence type="ECO:0000256" key="2">
    <source>
        <dbReference type="SAM" id="SignalP"/>
    </source>
</evidence>
<dbReference type="NCBIfam" id="TIGR01414">
    <property type="entry name" value="autotrans_barl"/>
    <property type="match status" value="1"/>
</dbReference>
<dbReference type="InterPro" id="IPR051551">
    <property type="entry name" value="Autotransporter_adhesion"/>
</dbReference>